<dbReference type="InterPro" id="IPR039671">
    <property type="entry name" value="THEMIS"/>
</dbReference>
<reference evidence="4" key="3">
    <citation type="submission" date="2025-09" db="UniProtKB">
        <authorList>
            <consortium name="Ensembl"/>
        </authorList>
    </citation>
    <scope>IDENTIFICATION</scope>
</reference>
<feature type="compositionally biased region" description="Basic residues" evidence="2">
    <location>
        <begin position="606"/>
        <end position="617"/>
    </location>
</feature>
<feature type="compositionally biased region" description="Low complexity" evidence="2">
    <location>
        <begin position="552"/>
        <end position="561"/>
    </location>
</feature>
<keyword evidence="5" id="KW-1185">Reference proteome</keyword>
<dbReference type="PANTHER" id="PTHR15215:SF2">
    <property type="entry name" value="PROTEIN THEMIS2"/>
    <property type="match status" value="1"/>
</dbReference>
<protein>
    <submittedName>
        <fullName evidence="4">Thymocyte selection associated family member 2</fullName>
    </submittedName>
</protein>
<reference evidence="4" key="2">
    <citation type="submission" date="2025-08" db="UniProtKB">
        <authorList>
            <consortium name="Ensembl"/>
        </authorList>
    </citation>
    <scope>IDENTIFICATION</scope>
</reference>
<evidence type="ECO:0000256" key="1">
    <source>
        <dbReference type="ARBA" id="ARBA00006414"/>
    </source>
</evidence>
<reference evidence="4 5" key="1">
    <citation type="journal article" date="2010" name="Nature">
        <title>The sequence and de novo assembly of the giant panda genome.</title>
        <authorList>
            <person name="Li R."/>
            <person name="Fan W."/>
            <person name="Tian G."/>
            <person name="Zhu H."/>
            <person name="He L."/>
            <person name="Cai J."/>
            <person name="Huang Q."/>
            <person name="Cai Q."/>
            <person name="Li B."/>
            <person name="Bai Y."/>
            <person name="Zhang Z."/>
            <person name="Zhang Y."/>
            <person name="Wang W."/>
            <person name="Li J."/>
            <person name="Wei F."/>
            <person name="Li H."/>
            <person name="Jian M."/>
            <person name="Li J."/>
            <person name="Zhang Z."/>
            <person name="Nielsen R."/>
            <person name="Li D."/>
            <person name="Gu W."/>
            <person name="Yang Z."/>
            <person name="Xuan Z."/>
            <person name="Ryder O.A."/>
            <person name="Leung F.C."/>
            <person name="Zhou Y."/>
            <person name="Cao J."/>
            <person name="Sun X."/>
            <person name="Fu Y."/>
            <person name="Fang X."/>
            <person name="Guo X."/>
            <person name="Wang B."/>
            <person name="Hou R."/>
            <person name="Shen F."/>
            <person name="Mu B."/>
            <person name="Ni P."/>
            <person name="Lin R."/>
            <person name="Qian W."/>
            <person name="Wang G."/>
            <person name="Yu C."/>
            <person name="Nie W."/>
            <person name="Wang J."/>
            <person name="Wu Z."/>
            <person name="Liang H."/>
            <person name="Min J."/>
            <person name="Wu Q."/>
            <person name="Cheng S."/>
            <person name="Ruan J."/>
            <person name="Wang M."/>
            <person name="Shi Z."/>
            <person name="Wen M."/>
            <person name="Liu B."/>
            <person name="Ren X."/>
            <person name="Zheng H."/>
            <person name="Dong D."/>
            <person name="Cook K."/>
            <person name="Shan G."/>
            <person name="Zhang H."/>
            <person name="Kosiol C."/>
            <person name="Xie X."/>
            <person name="Lu Z."/>
            <person name="Zheng H."/>
            <person name="Li Y."/>
            <person name="Steiner C.C."/>
            <person name="Lam T.T."/>
            <person name="Lin S."/>
            <person name="Zhang Q."/>
            <person name="Li G."/>
            <person name="Tian J."/>
            <person name="Gong T."/>
            <person name="Liu H."/>
            <person name="Zhang D."/>
            <person name="Fang L."/>
            <person name="Ye C."/>
            <person name="Zhang J."/>
            <person name="Hu W."/>
            <person name="Xu A."/>
            <person name="Ren Y."/>
            <person name="Zhang G."/>
            <person name="Bruford M.W."/>
            <person name="Li Q."/>
            <person name="Ma L."/>
            <person name="Guo Y."/>
            <person name="An N."/>
            <person name="Hu Y."/>
            <person name="Zheng Y."/>
            <person name="Shi Y."/>
            <person name="Li Z."/>
            <person name="Liu Q."/>
            <person name="Chen Y."/>
            <person name="Zhao J."/>
            <person name="Qu N."/>
            <person name="Zhao S."/>
            <person name="Tian F."/>
            <person name="Wang X."/>
            <person name="Wang H."/>
            <person name="Xu L."/>
            <person name="Liu X."/>
            <person name="Vinar T."/>
            <person name="Wang Y."/>
            <person name="Lam T.W."/>
            <person name="Yiu S.M."/>
            <person name="Liu S."/>
            <person name="Zhang H."/>
            <person name="Li D."/>
            <person name="Huang Y."/>
            <person name="Wang X."/>
            <person name="Yang G."/>
            <person name="Jiang Z."/>
            <person name="Wang J."/>
            <person name="Qin N."/>
            <person name="Li L."/>
            <person name="Li J."/>
            <person name="Bolund L."/>
            <person name="Kristiansen K."/>
            <person name="Wong G.K."/>
            <person name="Olson M."/>
            <person name="Zhang X."/>
            <person name="Li S."/>
            <person name="Yang H."/>
            <person name="Wang J."/>
            <person name="Wang J."/>
        </authorList>
    </citation>
    <scope>NUCLEOTIDE SEQUENCE [LARGE SCALE GENOMIC DNA]</scope>
</reference>
<dbReference type="AlphaFoldDB" id="A0A7N5P3C2"/>
<dbReference type="Ensembl" id="ENSAMET00000031853.1">
    <property type="protein sequence ID" value="ENSAMEP00000026975.1"/>
    <property type="gene ID" value="ENSAMEG00000011126.2"/>
</dbReference>
<feature type="region of interest" description="Disordered" evidence="2">
    <location>
        <begin position="539"/>
        <end position="628"/>
    </location>
</feature>
<gene>
    <name evidence="4" type="primary">THEMIS2</name>
</gene>
<feature type="domain" description="CABIT" evidence="3">
    <location>
        <begin position="269"/>
        <end position="511"/>
    </location>
</feature>
<evidence type="ECO:0000313" key="4">
    <source>
        <dbReference type="Ensembl" id="ENSAMEP00000026975.1"/>
    </source>
</evidence>
<dbReference type="GO" id="GO:0050864">
    <property type="term" value="P:regulation of B cell activation"/>
    <property type="evidence" value="ECO:0007669"/>
    <property type="project" value="Ensembl"/>
</dbReference>
<feature type="domain" description="CABIT" evidence="3">
    <location>
        <begin position="18"/>
        <end position="237"/>
    </location>
</feature>
<proteinExistence type="inferred from homology"/>
<accession>A0A7N5P3C2</accession>
<dbReference type="Proteomes" id="UP000008912">
    <property type="component" value="Unassembled WGS sequence"/>
</dbReference>
<sequence length="646" mass="71490">MEPVSLQDFVCTLDLASLPRVLRVCSGVYFQGSIYEISGNECCLSTGDLIKVTQVRLQKVVCENPGTGQTMEITPSFCGHFSPLTGPQSYATLEELLSAATRRSKKLPIGFMSTHRITTGARVVPRDQPLLLEDVEAYHRTYRARCVLDTETQPFILHLPLSQKGPFWEWEPGAPRPLLQALQDPALSDRLFTCPTLPWRSLILRPQYELQAIMHLRRTTVKIPSTLEVDVEDVTASSQHIHFIQPLLLSEALARGGPFPLPTEILEVPEGPPIFLSPWVGSLQKGQKLCIHGLASPPWRVLVSTKGRKVPRHFMVSGAYQGKLRRRPREFLTAYDLLGALRPGQPLRVVATKDCEGEGTDGPGFASLAVGDRLEVLRCGQAHGAKGQDIDVLVCQRLSDQAEEEEYAEGEDEDQILLPLYFSSSFVEEMSDNRRYNLEDLTAQFPLPCEAKVVAKDSSLPVDPLPSFPGLRLEDKITEPFLMVSLDSTPDMCFEIPPRWLDLTVVETEGQPGQPAGPLPVATVEELTEAFYYTLRQLPDFENQPPPPRPPKSQGLSGQKKQSGKDKSGQSSQVAGLQQAPLHPKPKMKTLPQCAKDSSNTYSKVSAHRKDPRHTKSVTKDPGESLSAHSPLSLLLPCLLCSCLYL</sequence>
<evidence type="ECO:0000256" key="2">
    <source>
        <dbReference type="SAM" id="MobiDB-lite"/>
    </source>
</evidence>
<dbReference type="Pfam" id="PF12736">
    <property type="entry name" value="CABIT"/>
    <property type="match status" value="2"/>
</dbReference>
<evidence type="ECO:0000313" key="5">
    <source>
        <dbReference type="Proteomes" id="UP000008912"/>
    </source>
</evidence>
<organism evidence="4 5">
    <name type="scientific">Ailuropoda melanoleuca</name>
    <name type="common">Giant panda</name>
    <dbReference type="NCBI Taxonomy" id="9646"/>
    <lineage>
        <taxon>Eukaryota</taxon>
        <taxon>Metazoa</taxon>
        <taxon>Chordata</taxon>
        <taxon>Craniata</taxon>
        <taxon>Vertebrata</taxon>
        <taxon>Euteleostomi</taxon>
        <taxon>Mammalia</taxon>
        <taxon>Eutheria</taxon>
        <taxon>Laurasiatheria</taxon>
        <taxon>Carnivora</taxon>
        <taxon>Caniformia</taxon>
        <taxon>Ursidae</taxon>
        <taxon>Ailuropoda</taxon>
    </lineage>
</organism>
<dbReference type="InterPro" id="IPR025946">
    <property type="entry name" value="CABIT_dom"/>
</dbReference>
<dbReference type="InParanoid" id="A0A7N5P3C2"/>
<dbReference type="GeneTree" id="ENSGT00530000063770"/>
<dbReference type="PANTHER" id="PTHR15215">
    <property type="entry name" value="CABIT DOMAIN-CONTAINING PROTEIN"/>
    <property type="match status" value="1"/>
</dbReference>
<dbReference type="GO" id="GO:0005634">
    <property type="term" value="C:nucleus"/>
    <property type="evidence" value="ECO:0007669"/>
    <property type="project" value="Ensembl"/>
</dbReference>
<dbReference type="GO" id="GO:0005737">
    <property type="term" value="C:cytoplasm"/>
    <property type="evidence" value="ECO:0007669"/>
    <property type="project" value="Ensembl"/>
</dbReference>
<name>A0A7N5P3C2_AILME</name>
<comment type="similarity">
    <text evidence="1">Belongs to the themis family.</text>
</comment>
<dbReference type="GO" id="GO:0050852">
    <property type="term" value="P:T cell receptor signaling pathway"/>
    <property type="evidence" value="ECO:0007669"/>
    <property type="project" value="Ensembl"/>
</dbReference>
<evidence type="ECO:0000259" key="3">
    <source>
        <dbReference type="Pfam" id="PF12736"/>
    </source>
</evidence>